<keyword evidence="2" id="KW-0687">Ribonucleoprotein</keyword>
<evidence type="ECO:0000256" key="2">
    <source>
        <dbReference type="ARBA" id="ARBA00023274"/>
    </source>
</evidence>
<protein>
    <recommendedName>
        <fullName evidence="3">Small ribosomal subunit protein uS9</fullName>
    </recommendedName>
    <alternativeName>
        <fullName evidence="4">30S ribosomal protein S9</fullName>
    </alternativeName>
</protein>
<comment type="caution">
    <text evidence="6">The sequence shown here is derived from an EMBL/GenBank/DDBJ whole genome shotgun (WGS) entry which is preliminary data.</text>
</comment>
<name>A0A1G2KQK3_9BACT</name>
<feature type="region of interest" description="Disordered" evidence="5">
    <location>
        <begin position="1"/>
        <end position="62"/>
    </location>
</feature>
<dbReference type="InterPro" id="IPR020568">
    <property type="entry name" value="Ribosomal_Su5_D2-typ_SF"/>
</dbReference>
<dbReference type="STRING" id="1802270.A3C07_02335"/>
<dbReference type="SUPFAM" id="SSF54211">
    <property type="entry name" value="Ribosomal protein S5 domain 2-like"/>
    <property type="match status" value="1"/>
</dbReference>
<dbReference type="InterPro" id="IPR000754">
    <property type="entry name" value="Ribosomal_uS9"/>
</dbReference>
<evidence type="ECO:0000313" key="7">
    <source>
        <dbReference type="Proteomes" id="UP000179023"/>
    </source>
</evidence>
<evidence type="ECO:0000256" key="1">
    <source>
        <dbReference type="ARBA" id="ARBA00022980"/>
    </source>
</evidence>
<organism evidence="6 7">
    <name type="scientific">Candidatus Sungbacteria bacterium RIFCSPHIGHO2_02_FULL_47_11</name>
    <dbReference type="NCBI Taxonomy" id="1802270"/>
    <lineage>
        <taxon>Bacteria</taxon>
        <taxon>Candidatus Sungiibacteriota</taxon>
    </lineage>
</organism>
<dbReference type="EMBL" id="MHQI01000004">
    <property type="protein sequence ID" value="OHA00882.1"/>
    <property type="molecule type" value="Genomic_DNA"/>
</dbReference>
<evidence type="ECO:0000313" key="6">
    <source>
        <dbReference type="EMBL" id="OHA00882.1"/>
    </source>
</evidence>
<accession>A0A1G2KQK3</accession>
<dbReference type="AlphaFoldDB" id="A0A1G2KQK3"/>
<sequence>MVQKIKKASKKPATAKEPPEEKKKSRMKKAAEEKKESPQAEAVLEHPVEDEKPTEKKPRKPDRYFEAVGRRKTSVARVRLFTRAGDFTVNDKLHTIYFPTEELQRVAEDSLKKMKLFGRFRVSVKVSGGGVH</sequence>
<evidence type="ECO:0000256" key="5">
    <source>
        <dbReference type="SAM" id="MobiDB-lite"/>
    </source>
</evidence>
<reference evidence="6 7" key="1">
    <citation type="journal article" date="2016" name="Nat. Commun.">
        <title>Thousands of microbial genomes shed light on interconnected biogeochemical processes in an aquifer system.</title>
        <authorList>
            <person name="Anantharaman K."/>
            <person name="Brown C.T."/>
            <person name="Hug L.A."/>
            <person name="Sharon I."/>
            <person name="Castelle C.J."/>
            <person name="Probst A.J."/>
            <person name="Thomas B.C."/>
            <person name="Singh A."/>
            <person name="Wilkins M.J."/>
            <person name="Karaoz U."/>
            <person name="Brodie E.L."/>
            <person name="Williams K.H."/>
            <person name="Hubbard S.S."/>
            <person name="Banfield J.F."/>
        </authorList>
    </citation>
    <scope>NUCLEOTIDE SEQUENCE [LARGE SCALE GENOMIC DNA]</scope>
</reference>
<feature type="non-terminal residue" evidence="6">
    <location>
        <position position="132"/>
    </location>
</feature>
<gene>
    <name evidence="6" type="ORF">A3C07_02335</name>
</gene>
<dbReference type="GO" id="GO:0006412">
    <property type="term" value="P:translation"/>
    <property type="evidence" value="ECO:0007669"/>
    <property type="project" value="InterPro"/>
</dbReference>
<feature type="compositionally biased region" description="Basic residues" evidence="5">
    <location>
        <begin position="1"/>
        <end position="10"/>
    </location>
</feature>
<dbReference type="GO" id="GO:0003735">
    <property type="term" value="F:structural constituent of ribosome"/>
    <property type="evidence" value="ECO:0007669"/>
    <property type="project" value="InterPro"/>
</dbReference>
<evidence type="ECO:0000256" key="3">
    <source>
        <dbReference type="ARBA" id="ARBA00035259"/>
    </source>
</evidence>
<dbReference type="Pfam" id="PF00380">
    <property type="entry name" value="Ribosomal_S9"/>
    <property type="match status" value="1"/>
</dbReference>
<dbReference type="GO" id="GO:1990904">
    <property type="term" value="C:ribonucleoprotein complex"/>
    <property type="evidence" value="ECO:0007669"/>
    <property type="project" value="UniProtKB-KW"/>
</dbReference>
<dbReference type="InterPro" id="IPR014721">
    <property type="entry name" value="Ribsml_uS5_D2-typ_fold_subgr"/>
</dbReference>
<evidence type="ECO:0000256" key="4">
    <source>
        <dbReference type="ARBA" id="ARBA00035523"/>
    </source>
</evidence>
<keyword evidence="1 6" id="KW-0689">Ribosomal protein</keyword>
<proteinExistence type="predicted"/>
<dbReference type="Gene3D" id="3.30.230.10">
    <property type="match status" value="1"/>
</dbReference>
<feature type="compositionally biased region" description="Basic and acidic residues" evidence="5">
    <location>
        <begin position="17"/>
        <end position="62"/>
    </location>
</feature>
<dbReference type="GO" id="GO:0005840">
    <property type="term" value="C:ribosome"/>
    <property type="evidence" value="ECO:0007669"/>
    <property type="project" value="UniProtKB-KW"/>
</dbReference>
<dbReference type="Proteomes" id="UP000179023">
    <property type="component" value="Unassembled WGS sequence"/>
</dbReference>